<evidence type="ECO:0000259" key="13">
    <source>
        <dbReference type="PROSITE" id="PS00794"/>
    </source>
</evidence>
<keyword evidence="7" id="KW-0418">Kinase</keyword>
<keyword evidence="9" id="KW-0289">Folate biosynthesis</keyword>
<dbReference type="InterPro" id="IPR035907">
    <property type="entry name" value="Hppk_sf"/>
</dbReference>
<keyword evidence="5 14" id="KW-0808">Transferase</keyword>
<evidence type="ECO:0000256" key="4">
    <source>
        <dbReference type="ARBA" id="ARBA00016218"/>
    </source>
</evidence>
<comment type="caution">
    <text evidence="14">The sequence shown here is derived from an EMBL/GenBank/DDBJ whole genome shotgun (WGS) entry which is preliminary data.</text>
</comment>
<comment type="similarity">
    <text evidence="2">Belongs to the HPPK family.</text>
</comment>
<dbReference type="Proteomes" id="UP000886251">
    <property type="component" value="Unassembled WGS sequence"/>
</dbReference>
<feature type="domain" description="7,8-dihydro-6-hydroxymethylpterin-pyrophosphokinase" evidence="13">
    <location>
        <begin position="94"/>
        <end position="105"/>
    </location>
</feature>
<evidence type="ECO:0000256" key="5">
    <source>
        <dbReference type="ARBA" id="ARBA00022679"/>
    </source>
</evidence>
<dbReference type="GO" id="GO:0046656">
    <property type="term" value="P:folic acid biosynthetic process"/>
    <property type="evidence" value="ECO:0007669"/>
    <property type="project" value="UniProtKB-KW"/>
</dbReference>
<comment type="pathway">
    <text evidence="1">Cofactor biosynthesis; tetrahydrofolate biosynthesis; 2-amino-4-hydroxy-6-hydroxymethyl-7,8-dihydropteridine diphosphate from 7,8-dihydroneopterin triphosphate: step 4/4.</text>
</comment>
<sequence>MGKAPGPVSAWVGLGSNLDRPRQQLERAFVGLARLPGTRLVARSPLYHSPPMGPPDQPDYVNAVAMLETGLDPHRLLAALQEIETAHGRRRERRWGPRTLDLDLLLYGDRVIRTPELTVPHPGLTRRAFVLYPLRDLAPDLMVPGAGPVRGLADACADPAVVPLRESGSDGGKEPTRL</sequence>
<dbReference type="GO" id="GO:0016301">
    <property type="term" value="F:kinase activity"/>
    <property type="evidence" value="ECO:0007669"/>
    <property type="project" value="UniProtKB-KW"/>
</dbReference>
<gene>
    <name evidence="14" type="primary">folK</name>
    <name evidence="14" type="ORF">ENI96_05415</name>
</gene>
<dbReference type="GO" id="GO:0003848">
    <property type="term" value="F:2-amino-4-hydroxy-6-hydroxymethyldihydropteridine diphosphokinase activity"/>
    <property type="evidence" value="ECO:0007669"/>
    <property type="project" value="UniProtKB-EC"/>
</dbReference>
<name>A0A831RLW7_9GAMM</name>
<evidence type="ECO:0000256" key="1">
    <source>
        <dbReference type="ARBA" id="ARBA00005051"/>
    </source>
</evidence>
<dbReference type="AlphaFoldDB" id="A0A831RLW7"/>
<dbReference type="PROSITE" id="PS00794">
    <property type="entry name" value="HPPK"/>
    <property type="match status" value="1"/>
</dbReference>
<evidence type="ECO:0000256" key="9">
    <source>
        <dbReference type="ARBA" id="ARBA00022909"/>
    </source>
</evidence>
<evidence type="ECO:0000313" key="14">
    <source>
        <dbReference type="EMBL" id="HEB95851.1"/>
    </source>
</evidence>
<evidence type="ECO:0000256" key="11">
    <source>
        <dbReference type="ARBA" id="ARBA00029766"/>
    </source>
</evidence>
<comment type="function">
    <text evidence="10">Catalyzes the transfer of pyrophosphate from adenosine triphosphate (ATP) to 6-hydroxymethyl-7,8-dihydropterin, an enzymatic step in folate biosynthesis pathway.</text>
</comment>
<dbReference type="PANTHER" id="PTHR43071:SF1">
    <property type="entry name" value="2-AMINO-4-HYDROXY-6-HYDROXYMETHYLDIHYDROPTERIDINE PYROPHOSPHOKINASE"/>
    <property type="match status" value="1"/>
</dbReference>
<dbReference type="Pfam" id="PF01288">
    <property type="entry name" value="HPPK"/>
    <property type="match status" value="1"/>
</dbReference>
<accession>A0A831RLW7</accession>
<evidence type="ECO:0000256" key="2">
    <source>
        <dbReference type="ARBA" id="ARBA00005810"/>
    </source>
</evidence>
<dbReference type="UniPathway" id="UPA00077">
    <property type="reaction ID" value="UER00155"/>
</dbReference>
<proteinExistence type="inferred from homology"/>
<evidence type="ECO:0000256" key="6">
    <source>
        <dbReference type="ARBA" id="ARBA00022741"/>
    </source>
</evidence>
<keyword evidence="6" id="KW-0547">Nucleotide-binding</keyword>
<evidence type="ECO:0000256" key="12">
    <source>
        <dbReference type="ARBA" id="ARBA00033413"/>
    </source>
</evidence>
<reference evidence="14" key="1">
    <citation type="journal article" date="2020" name="mSystems">
        <title>Genome- and Community-Level Interaction Insights into Carbon Utilization and Element Cycling Functions of Hydrothermarchaeota in Hydrothermal Sediment.</title>
        <authorList>
            <person name="Zhou Z."/>
            <person name="Liu Y."/>
            <person name="Xu W."/>
            <person name="Pan J."/>
            <person name="Luo Z.H."/>
            <person name="Li M."/>
        </authorList>
    </citation>
    <scope>NUCLEOTIDE SEQUENCE [LARGE SCALE GENOMIC DNA]</scope>
    <source>
        <strain evidence="14">HyVt-443</strain>
    </source>
</reference>
<dbReference type="GO" id="GO:0046654">
    <property type="term" value="P:tetrahydrofolate biosynthetic process"/>
    <property type="evidence" value="ECO:0007669"/>
    <property type="project" value="UniProtKB-UniPathway"/>
</dbReference>
<dbReference type="GO" id="GO:0005524">
    <property type="term" value="F:ATP binding"/>
    <property type="evidence" value="ECO:0007669"/>
    <property type="project" value="UniProtKB-KW"/>
</dbReference>
<dbReference type="Gene3D" id="3.30.70.560">
    <property type="entry name" value="7,8-Dihydro-6-hydroxymethylpterin-pyrophosphokinase HPPK"/>
    <property type="match status" value="1"/>
</dbReference>
<protein>
    <recommendedName>
        <fullName evidence="4">2-amino-4-hydroxy-6-hydroxymethyldihydropteridine pyrophosphokinase</fullName>
        <ecNumber evidence="3">2.7.6.3</ecNumber>
    </recommendedName>
    <alternativeName>
        <fullName evidence="11">6-hydroxymethyl-7,8-dihydropterin pyrophosphokinase</fullName>
    </alternativeName>
    <alternativeName>
        <fullName evidence="12">7,8-dihydro-6-hydroxymethylpterin-pyrophosphokinase</fullName>
    </alternativeName>
</protein>
<dbReference type="EC" id="2.7.6.3" evidence="3"/>
<evidence type="ECO:0000256" key="10">
    <source>
        <dbReference type="ARBA" id="ARBA00029409"/>
    </source>
</evidence>
<evidence type="ECO:0000256" key="8">
    <source>
        <dbReference type="ARBA" id="ARBA00022840"/>
    </source>
</evidence>
<dbReference type="InterPro" id="IPR000550">
    <property type="entry name" value="Hppk"/>
</dbReference>
<dbReference type="EMBL" id="DRKP01000060">
    <property type="protein sequence ID" value="HEB95851.1"/>
    <property type="molecule type" value="Genomic_DNA"/>
</dbReference>
<dbReference type="NCBIfam" id="TIGR01498">
    <property type="entry name" value="folK"/>
    <property type="match status" value="1"/>
</dbReference>
<evidence type="ECO:0000256" key="7">
    <source>
        <dbReference type="ARBA" id="ARBA00022777"/>
    </source>
</evidence>
<keyword evidence="8" id="KW-0067">ATP-binding</keyword>
<dbReference type="CDD" id="cd00483">
    <property type="entry name" value="HPPK"/>
    <property type="match status" value="1"/>
</dbReference>
<organism evidence="14">
    <name type="scientific">Sedimenticola thiotaurini</name>
    <dbReference type="NCBI Taxonomy" id="1543721"/>
    <lineage>
        <taxon>Bacteria</taxon>
        <taxon>Pseudomonadati</taxon>
        <taxon>Pseudomonadota</taxon>
        <taxon>Gammaproteobacteria</taxon>
        <taxon>Chromatiales</taxon>
        <taxon>Sedimenticolaceae</taxon>
        <taxon>Sedimenticola</taxon>
    </lineage>
</organism>
<evidence type="ECO:0000256" key="3">
    <source>
        <dbReference type="ARBA" id="ARBA00013253"/>
    </source>
</evidence>
<dbReference type="SUPFAM" id="SSF55083">
    <property type="entry name" value="6-hydroxymethyl-7,8-dihydropterin pyrophosphokinase, HPPK"/>
    <property type="match status" value="1"/>
</dbReference>
<dbReference type="PANTHER" id="PTHR43071">
    <property type="entry name" value="2-AMINO-4-HYDROXY-6-HYDROXYMETHYLDIHYDROPTERIDINE PYROPHOSPHOKINASE"/>
    <property type="match status" value="1"/>
</dbReference>